<evidence type="ECO:0000313" key="2">
    <source>
        <dbReference type="EMBL" id="GIJ30059.1"/>
    </source>
</evidence>
<protein>
    <recommendedName>
        <fullName evidence="4">ACT domain-containing protein</fullName>
    </recommendedName>
</protein>
<dbReference type="Proteomes" id="UP000653076">
    <property type="component" value="Unassembled WGS sequence"/>
</dbReference>
<comment type="caution">
    <text evidence="2">The sequence shown here is derived from an EMBL/GenBank/DDBJ whole genome shotgun (WGS) entry which is preliminary data.</text>
</comment>
<keyword evidence="3" id="KW-1185">Reference proteome</keyword>
<evidence type="ECO:0000313" key="3">
    <source>
        <dbReference type="Proteomes" id="UP000653076"/>
    </source>
</evidence>
<gene>
    <name evidence="2" type="ORF">Vqi01_52210</name>
</gene>
<proteinExistence type="predicted"/>
<feature type="compositionally biased region" description="Pro residues" evidence="1">
    <location>
        <begin position="25"/>
        <end position="39"/>
    </location>
</feature>
<reference evidence="2 3" key="1">
    <citation type="submission" date="2021-01" db="EMBL/GenBank/DDBJ databases">
        <title>Whole genome shotgun sequence of Verrucosispora qiuiae NBRC 106684.</title>
        <authorList>
            <person name="Komaki H."/>
            <person name="Tamura T."/>
        </authorList>
    </citation>
    <scope>NUCLEOTIDE SEQUENCE [LARGE SCALE GENOMIC DNA]</scope>
    <source>
        <strain evidence="2 3">NBRC 106684</strain>
    </source>
</reference>
<evidence type="ECO:0000256" key="1">
    <source>
        <dbReference type="SAM" id="MobiDB-lite"/>
    </source>
</evidence>
<feature type="region of interest" description="Disordered" evidence="1">
    <location>
        <begin position="14"/>
        <end position="46"/>
    </location>
</feature>
<organism evidence="2 3">
    <name type="scientific">Micromonospora qiuiae</name>
    <dbReference type="NCBI Taxonomy" id="502268"/>
    <lineage>
        <taxon>Bacteria</taxon>
        <taxon>Bacillati</taxon>
        <taxon>Actinomycetota</taxon>
        <taxon>Actinomycetes</taxon>
        <taxon>Micromonosporales</taxon>
        <taxon>Micromonosporaceae</taxon>
        <taxon>Micromonospora</taxon>
    </lineage>
</organism>
<feature type="region of interest" description="Disordered" evidence="1">
    <location>
        <begin position="129"/>
        <end position="148"/>
    </location>
</feature>
<name>A0ABQ4JKS3_9ACTN</name>
<sequence length="148" mass="15977">MTAFHLAPTTVDHAVRGVPDGTVPPRAPGTVPPTAPDPGPSLRHDELPAEDDALWTMVVHLGEGYSTTGLLKVLSVLHSRRVAVSYLQYVQGPNGSAVVIFECSPRTVALETVRKSVANAVPVVSVSVHTTPRRDGVPRRRARRRTHR</sequence>
<dbReference type="EMBL" id="BOPC01000095">
    <property type="protein sequence ID" value="GIJ30059.1"/>
    <property type="molecule type" value="Genomic_DNA"/>
</dbReference>
<evidence type="ECO:0008006" key="4">
    <source>
        <dbReference type="Google" id="ProtNLM"/>
    </source>
</evidence>
<accession>A0ABQ4JKS3</accession>
<feature type="compositionally biased region" description="Basic residues" evidence="1">
    <location>
        <begin position="139"/>
        <end position="148"/>
    </location>
</feature>